<evidence type="ECO:0000313" key="5">
    <source>
        <dbReference type="EMBL" id="MSR93747.1"/>
    </source>
</evidence>
<dbReference type="Proteomes" id="UP000434409">
    <property type="component" value="Unassembled WGS sequence"/>
</dbReference>
<evidence type="ECO:0000256" key="1">
    <source>
        <dbReference type="ARBA" id="ARBA00005901"/>
    </source>
</evidence>
<dbReference type="Gene3D" id="3.30.2320.30">
    <property type="entry name" value="ATP synthase, E subunit, C-terminal"/>
    <property type="match status" value="1"/>
</dbReference>
<comment type="caution">
    <text evidence="5">The sequence shown here is derived from an EMBL/GenBank/DDBJ whole genome shotgun (WGS) entry which is preliminary data.</text>
</comment>
<evidence type="ECO:0000256" key="3">
    <source>
        <dbReference type="ARBA" id="ARBA00023065"/>
    </source>
</evidence>
<organism evidence="5 6">
    <name type="scientific">Suipraeoptans intestinalis</name>
    <dbReference type="NCBI Taxonomy" id="2606628"/>
    <lineage>
        <taxon>Bacteria</taxon>
        <taxon>Bacillati</taxon>
        <taxon>Bacillota</taxon>
        <taxon>Clostridia</taxon>
        <taxon>Lachnospirales</taxon>
        <taxon>Lachnospiraceae</taxon>
        <taxon>Suipraeoptans</taxon>
    </lineage>
</organism>
<keyword evidence="2" id="KW-0813">Transport</keyword>
<dbReference type="Gene3D" id="1.20.5.620">
    <property type="entry name" value="F1F0 ATP synthase subunit B, membrane domain"/>
    <property type="match status" value="1"/>
</dbReference>
<dbReference type="AlphaFoldDB" id="A0A6N7V0S1"/>
<protein>
    <submittedName>
        <fullName evidence="5">Uncharacterized protein</fullName>
    </submittedName>
</protein>
<keyword evidence="3" id="KW-0406">Ion transport</keyword>
<dbReference type="EMBL" id="VULY01000018">
    <property type="protein sequence ID" value="MSR93747.1"/>
    <property type="molecule type" value="Genomic_DNA"/>
</dbReference>
<dbReference type="GO" id="GO:0033178">
    <property type="term" value="C:proton-transporting two-sector ATPase complex, catalytic domain"/>
    <property type="evidence" value="ECO:0007669"/>
    <property type="project" value="InterPro"/>
</dbReference>
<dbReference type="GO" id="GO:0046961">
    <property type="term" value="F:proton-transporting ATPase activity, rotational mechanism"/>
    <property type="evidence" value="ECO:0007669"/>
    <property type="project" value="InterPro"/>
</dbReference>
<feature type="region of interest" description="Disordered" evidence="4">
    <location>
        <begin position="37"/>
        <end position="56"/>
    </location>
</feature>
<dbReference type="SUPFAM" id="SSF160527">
    <property type="entry name" value="V-type ATPase subunit E-like"/>
    <property type="match status" value="1"/>
</dbReference>
<evidence type="ECO:0000256" key="4">
    <source>
        <dbReference type="SAM" id="MobiDB-lite"/>
    </source>
</evidence>
<sequence>MSGLNKIKSQIMDEARSLAEEKIAEAKLTAGEIIEQAQKEAEESEKQMLRKAEAEEKKQQEKTASFIDLQKRTKILEAKQGVIADVLKQAYEALENLGEEEYFSALLLLVKKYALPETGEILFGKTDLGRLPEGFGDKIEEIAKAKGGELRISEKEGAIKNGFILVYGGIEENCTLKALFDARQEELSDKVHRLLFA</sequence>
<evidence type="ECO:0000313" key="6">
    <source>
        <dbReference type="Proteomes" id="UP000434409"/>
    </source>
</evidence>
<proteinExistence type="inferred from homology"/>
<name>A0A6N7V0S1_9FIRM</name>
<gene>
    <name evidence="5" type="ORF">FYJ34_05590</name>
</gene>
<dbReference type="RefSeq" id="WP_154476914.1">
    <property type="nucleotide sequence ID" value="NZ_JAQYBV010000103.1"/>
</dbReference>
<dbReference type="InterPro" id="IPR038495">
    <property type="entry name" value="ATPase_E_C"/>
</dbReference>
<accession>A0A6N7V0S1</accession>
<reference evidence="5 6" key="1">
    <citation type="submission" date="2019-08" db="EMBL/GenBank/DDBJ databases">
        <title>In-depth cultivation of the pig gut microbiome towards novel bacterial diversity and tailored functional studies.</title>
        <authorList>
            <person name="Wylensek D."/>
            <person name="Hitch T.C.A."/>
            <person name="Clavel T."/>
        </authorList>
    </citation>
    <scope>NUCLEOTIDE SEQUENCE [LARGE SCALE GENOMIC DNA]</scope>
    <source>
        <strain evidence="5 6">68-1-5</strain>
    </source>
</reference>
<keyword evidence="6" id="KW-1185">Reference proteome</keyword>
<dbReference type="Pfam" id="PF01991">
    <property type="entry name" value="vATP-synt_E"/>
    <property type="match status" value="1"/>
</dbReference>
<dbReference type="InterPro" id="IPR002842">
    <property type="entry name" value="ATPase_V1_Esu"/>
</dbReference>
<comment type="similarity">
    <text evidence="1">Belongs to the V-ATPase E subunit family.</text>
</comment>
<evidence type="ECO:0000256" key="2">
    <source>
        <dbReference type="ARBA" id="ARBA00022448"/>
    </source>
</evidence>